<keyword evidence="6 15" id="KW-0732">Signal</keyword>
<dbReference type="PRINTS" id="PR00765">
    <property type="entry name" value="CRBOXYPTASEA"/>
</dbReference>
<feature type="domain" description="P/Homo B" evidence="16">
    <location>
        <begin position="432"/>
        <end position="546"/>
    </location>
</feature>
<comment type="catalytic activity">
    <reaction evidence="10">
        <text>Releases a C-terminal residue, which may be hydrophobic or positively charged.</text>
        <dbReference type="EC" id="3.4.17.18"/>
    </reaction>
</comment>
<dbReference type="Pfam" id="PF01483">
    <property type="entry name" value="P_proprotein"/>
    <property type="match status" value="1"/>
</dbReference>
<feature type="domain" description="Peptidase M14" evidence="17">
    <location>
        <begin position="113"/>
        <end position="415"/>
    </location>
</feature>
<evidence type="ECO:0000256" key="13">
    <source>
        <dbReference type="ARBA" id="ARBA00074273"/>
    </source>
</evidence>
<dbReference type="InterPro" id="IPR057246">
    <property type="entry name" value="CARBOXYPEPT_ZN_1"/>
</dbReference>
<keyword evidence="8" id="KW-0862">Zinc</keyword>
<dbReference type="GO" id="GO:0004252">
    <property type="term" value="F:serine-type endopeptidase activity"/>
    <property type="evidence" value="ECO:0007669"/>
    <property type="project" value="InterPro"/>
</dbReference>
<dbReference type="GO" id="GO:0008270">
    <property type="term" value="F:zinc ion binding"/>
    <property type="evidence" value="ECO:0007669"/>
    <property type="project" value="InterPro"/>
</dbReference>
<evidence type="ECO:0000256" key="6">
    <source>
        <dbReference type="ARBA" id="ARBA00022729"/>
    </source>
</evidence>
<evidence type="ECO:0000256" key="11">
    <source>
        <dbReference type="ARBA" id="ARBA00055464"/>
    </source>
</evidence>
<dbReference type="InterPro" id="IPR008979">
    <property type="entry name" value="Galactose-bd-like_sf"/>
</dbReference>
<evidence type="ECO:0000256" key="1">
    <source>
        <dbReference type="ARBA" id="ARBA00001947"/>
    </source>
</evidence>
<dbReference type="InterPro" id="IPR006311">
    <property type="entry name" value="TAT_signal"/>
</dbReference>
<dbReference type="Proteomes" id="UP000622552">
    <property type="component" value="Unassembled WGS sequence"/>
</dbReference>
<dbReference type="GO" id="GO:0005615">
    <property type="term" value="C:extracellular space"/>
    <property type="evidence" value="ECO:0007669"/>
    <property type="project" value="TreeGrafter"/>
</dbReference>
<dbReference type="Gene3D" id="3.40.630.10">
    <property type="entry name" value="Zn peptidases"/>
    <property type="match status" value="1"/>
</dbReference>
<evidence type="ECO:0000256" key="2">
    <source>
        <dbReference type="ARBA" id="ARBA00005988"/>
    </source>
</evidence>
<comment type="function">
    <text evidence="11">Carboxypeptidase that possesses the specificities of both mammalian Cpase A and B. Thus shows broad substrate specificity, being able to cleave Cbz-Gly-Leu, Cbz-Gly-Val, Cbz-Gly-Phe, Cbz-Gly-Lys and Bz-Gly-Arg in vitro.</text>
</comment>
<name>A0A8J7GW99_9ACTN</name>
<feature type="chain" id="PRO_5035287936" description="Zinc carboxypeptidase" evidence="15">
    <location>
        <begin position="30"/>
        <end position="546"/>
    </location>
</feature>
<comment type="cofactor">
    <cofactor evidence="1">
        <name>Zn(2+)</name>
        <dbReference type="ChEBI" id="CHEBI:29105"/>
    </cofactor>
</comment>
<dbReference type="GO" id="GO:0004181">
    <property type="term" value="F:metallocarboxypeptidase activity"/>
    <property type="evidence" value="ECO:0007669"/>
    <property type="project" value="InterPro"/>
</dbReference>
<evidence type="ECO:0000256" key="10">
    <source>
        <dbReference type="ARBA" id="ARBA00050859"/>
    </source>
</evidence>
<dbReference type="PROSITE" id="PS00132">
    <property type="entry name" value="CARBOXYPEPT_ZN_1"/>
    <property type="match status" value="1"/>
</dbReference>
<keyword evidence="9" id="KW-0482">Metalloprotease</keyword>
<evidence type="ECO:0000256" key="15">
    <source>
        <dbReference type="SAM" id="SignalP"/>
    </source>
</evidence>
<dbReference type="Gene3D" id="2.60.120.260">
    <property type="entry name" value="Galactose-binding domain-like"/>
    <property type="match status" value="1"/>
</dbReference>
<sequence>MTVRFGRRRWLTVGVVALLGLALAGPATADPRHDPAESSAEYVLSGPLTRDRVNAVAGTGASVDHVEGGRISVTATPSELREILKLGFTAQKVTVPTDRGKAAIDDFPSADSNYHNYAELTTEVNNLVASKPAIAKKYSLGTSYEGRDLMLVKISDNVATDEDEPEVLFDAHQHAREHLTVEMSVYLLHLFIDNYGTDPRITNLVNTREIWVIPDMNPDGGEYDIASGSYRSWRKNRQPNSGSSNVGTDPNRNWSYNWGCCNGSSSSTSSETYRGPSAFSAPETKKVSDWVLSRVVGGKQQIRVGIDFHTYGELVLWPFGYTTNHTPSGMTADDNATFSTMGQQMAGTNSYTPEQSADDYITDGDILDWMWGSQKIFAYTFEMYGGSYGFYPPDEVIPAQTSRNKEAVLTLVEYADCPQRSIGKEQQYCGTTQPPGPRFENATDVAIPDNTTVESPITVTGVSGKTTVTVNVDIKHTYRGDLVISLVKPDGTVVVLEDFPNGDSADNVLKSYSATVPSAANGVWKLRVQDIASADTGKIDLWSLQF</sequence>
<organism evidence="18 19">
    <name type="scientific">Longispora fulva</name>
    <dbReference type="NCBI Taxonomy" id="619741"/>
    <lineage>
        <taxon>Bacteria</taxon>
        <taxon>Bacillati</taxon>
        <taxon>Actinomycetota</taxon>
        <taxon>Actinomycetes</taxon>
        <taxon>Micromonosporales</taxon>
        <taxon>Micromonosporaceae</taxon>
        <taxon>Longispora</taxon>
    </lineage>
</organism>
<gene>
    <name evidence="18" type="ORF">IW245_004975</name>
</gene>
<evidence type="ECO:0000259" key="17">
    <source>
        <dbReference type="PROSITE" id="PS52035"/>
    </source>
</evidence>
<evidence type="ECO:0000313" key="18">
    <source>
        <dbReference type="EMBL" id="MBG6138781.1"/>
    </source>
</evidence>
<dbReference type="RefSeq" id="WP_197005502.1">
    <property type="nucleotide sequence ID" value="NZ_BONS01000009.1"/>
</dbReference>
<dbReference type="FunFam" id="3.40.630.10:FF:000084">
    <property type="entry name" value="Carboxypeptidase B2"/>
    <property type="match status" value="1"/>
</dbReference>
<dbReference type="SMART" id="SM00631">
    <property type="entry name" value="Zn_pept"/>
    <property type="match status" value="1"/>
</dbReference>
<evidence type="ECO:0000256" key="9">
    <source>
        <dbReference type="ARBA" id="ARBA00023049"/>
    </source>
</evidence>
<evidence type="ECO:0000256" key="5">
    <source>
        <dbReference type="ARBA" id="ARBA00022723"/>
    </source>
</evidence>
<dbReference type="PROSITE" id="PS51829">
    <property type="entry name" value="P_HOMO_B"/>
    <property type="match status" value="1"/>
</dbReference>
<protein>
    <recommendedName>
        <fullName evidence="13">Zinc carboxypeptidase</fullName>
        <ecNumber evidence="12">3.4.17.18</ecNumber>
    </recommendedName>
</protein>
<dbReference type="Pfam" id="PF00246">
    <property type="entry name" value="Peptidase_M14"/>
    <property type="match status" value="1"/>
</dbReference>
<reference evidence="18" key="1">
    <citation type="submission" date="2020-11" db="EMBL/GenBank/DDBJ databases">
        <title>Sequencing the genomes of 1000 actinobacteria strains.</title>
        <authorList>
            <person name="Klenk H.-P."/>
        </authorList>
    </citation>
    <scope>NUCLEOTIDE SEQUENCE</scope>
    <source>
        <strain evidence="18">DSM 45356</strain>
    </source>
</reference>
<dbReference type="PROSITE" id="PS51318">
    <property type="entry name" value="TAT"/>
    <property type="match status" value="1"/>
</dbReference>
<dbReference type="InterPro" id="IPR002884">
    <property type="entry name" value="P_dom"/>
</dbReference>
<dbReference type="GO" id="GO:0006508">
    <property type="term" value="P:proteolysis"/>
    <property type="evidence" value="ECO:0007669"/>
    <property type="project" value="UniProtKB-KW"/>
</dbReference>
<evidence type="ECO:0000313" key="19">
    <source>
        <dbReference type="Proteomes" id="UP000622552"/>
    </source>
</evidence>
<evidence type="ECO:0000256" key="8">
    <source>
        <dbReference type="ARBA" id="ARBA00022833"/>
    </source>
</evidence>
<accession>A0A8J7GW99</accession>
<keyword evidence="3" id="KW-0121">Carboxypeptidase</keyword>
<dbReference type="PANTHER" id="PTHR11705">
    <property type="entry name" value="PROTEASE FAMILY M14 CARBOXYPEPTIDASE A,B"/>
    <property type="match status" value="1"/>
</dbReference>
<dbReference type="SUPFAM" id="SSF49785">
    <property type="entry name" value="Galactose-binding domain-like"/>
    <property type="match status" value="1"/>
</dbReference>
<evidence type="ECO:0000256" key="12">
    <source>
        <dbReference type="ARBA" id="ARBA00066554"/>
    </source>
</evidence>
<keyword evidence="5" id="KW-0479">Metal-binding</keyword>
<dbReference type="PROSITE" id="PS52035">
    <property type="entry name" value="PEPTIDASE_M14"/>
    <property type="match status" value="1"/>
</dbReference>
<feature type="signal peptide" evidence="15">
    <location>
        <begin position="1"/>
        <end position="29"/>
    </location>
</feature>
<evidence type="ECO:0000256" key="14">
    <source>
        <dbReference type="PROSITE-ProRule" id="PRU01379"/>
    </source>
</evidence>
<proteinExistence type="inferred from homology"/>
<keyword evidence="7" id="KW-0378">Hydrolase</keyword>
<keyword evidence="4" id="KW-0645">Protease</keyword>
<dbReference type="EMBL" id="JADOUF010000001">
    <property type="protein sequence ID" value="MBG6138781.1"/>
    <property type="molecule type" value="Genomic_DNA"/>
</dbReference>
<evidence type="ECO:0000256" key="3">
    <source>
        <dbReference type="ARBA" id="ARBA00022645"/>
    </source>
</evidence>
<dbReference type="EC" id="3.4.17.18" evidence="12"/>
<dbReference type="SUPFAM" id="SSF53187">
    <property type="entry name" value="Zn-dependent exopeptidases"/>
    <property type="match status" value="1"/>
</dbReference>
<comment type="similarity">
    <text evidence="2 14">Belongs to the peptidase M14 family.</text>
</comment>
<evidence type="ECO:0000259" key="16">
    <source>
        <dbReference type="PROSITE" id="PS51829"/>
    </source>
</evidence>
<dbReference type="CDD" id="cd03859">
    <property type="entry name" value="M14_CPT"/>
    <property type="match status" value="1"/>
</dbReference>
<dbReference type="PANTHER" id="PTHR11705:SF143">
    <property type="entry name" value="SLL0236 PROTEIN"/>
    <property type="match status" value="1"/>
</dbReference>
<comment type="caution">
    <text evidence="18">The sequence shown here is derived from an EMBL/GenBank/DDBJ whole genome shotgun (WGS) entry which is preliminary data.</text>
</comment>
<dbReference type="AlphaFoldDB" id="A0A8J7GW99"/>
<dbReference type="InterPro" id="IPR000834">
    <property type="entry name" value="Peptidase_M14"/>
</dbReference>
<evidence type="ECO:0000256" key="4">
    <source>
        <dbReference type="ARBA" id="ARBA00022670"/>
    </source>
</evidence>
<evidence type="ECO:0000256" key="7">
    <source>
        <dbReference type="ARBA" id="ARBA00022801"/>
    </source>
</evidence>
<feature type="active site" description="Proton donor/acceptor" evidence="14">
    <location>
        <position position="382"/>
    </location>
</feature>
<dbReference type="InterPro" id="IPR033810">
    <property type="entry name" value="Carboxypeptidase_T"/>
</dbReference>
<keyword evidence="19" id="KW-1185">Reference proteome</keyword>